<proteinExistence type="predicted"/>
<organism evidence="1 2">
    <name type="scientific">Nitrospira moscoviensis</name>
    <dbReference type="NCBI Taxonomy" id="42253"/>
    <lineage>
        <taxon>Bacteria</taxon>
        <taxon>Pseudomonadati</taxon>
        <taxon>Nitrospirota</taxon>
        <taxon>Nitrospiria</taxon>
        <taxon>Nitrospirales</taxon>
        <taxon>Nitrospiraceae</taxon>
        <taxon>Nitrospira</taxon>
    </lineage>
</organism>
<dbReference type="STRING" id="42253.NITMOv2_0767"/>
<gene>
    <name evidence="1" type="ORF">NITMOv2_0767</name>
</gene>
<dbReference type="EMBL" id="CP011801">
    <property type="protein sequence ID" value="ALA57203.1"/>
    <property type="molecule type" value="Genomic_DNA"/>
</dbReference>
<name>A0A0K2G8B7_NITMO</name>
<accession>A0A0K2G8B7</accession>
<dbReference type="PATRIC" id="fig|42253.5.peg.756"/>
<evidence type="ECO:0000313" key="2">
    <source>
        <dbReference type="Proteomes" id="UP000069205"/>
    </source>
</evidence>
<protein>
    <submittedName>
        <fullName evidence="1">Uncharacterized protein</fullName>
    </submittedName>
</protein>
<dbReference type="Proteomes" id="UP000069205">
    <property type="component" value="Chromosome"/>
</dbReference>
<reference evidence="1 2" key="1">
    <citation type="journal article" date="2015" name="Proc. Natl. Acad. Sci. U.S.A.">
        <title>Expanded metabolic versatility of ubiquitous nitrite-oxidizing bacteria from the genus Nitrospira.</title>
        <authorList>
            <person name="Koch H."/>
            <person name="Lucker S."/>
            <person name="Albertsen M."/>
            <person name="Kitzinger K."/>
            <person name="Herbold C."/>
            <person name="Spieck E."/>
            <person name="Nielsen P.H."/>
            <person name="Wagner M."/>
            <person name="Daims H."/>
        </authorList>
    </citation>
    <scope>NUCLEOTIDE SEQUENCE [LARGE SCALE GENOMIC DNA]</scope>
    <source>
        <strain evidence="1 2">NSP M-1</strain>
    </source>
</reference>
<evidence type="ECO:0000313" key="1">
    <source>
        <dbReference type="EMBL" id="ALA57203.1"/>
    </source>
</evidence>
<keyword evidence="2" id="KW-1185">Reference proteome</keyword>
<dbReference type="AlphaFoldDB" id="A0A0K2G8B7"/>
<dbReference type="KEGG" id="nmv:NITMOv2_0767"/>
<sequence length="102" mass="11294">MPWLRGGLPAVDPTRVVGLADQLAGMVSLAVPAVRDPLSCARPVIERTPRPMKVAPGVAQKSNVRPGDVLGREAAGLPYTEWDYERRVQPPRVHRRRDPRCH</sequence>